<name>A0ABZ2CEB8_9BACI</name>
<protein>
    <submittedName>
        <fullName evidence="1">Uncharacterized protein</fullName>
    </submittedName>
</protein>
<gene>
    <name evidence="1" type="ORF">R4Z09_27120</name>
</gene>
<evidence type="ECO:0000313" key="2">
    <source>
        <dbReference type="Proteomes" id="UP001357223"/>
    </source>
</evidence>
<evidence type="ECO:0000313" key="1">
    <source>
        <dbReference type="EMBL" id="WVX80845.1"/>
    </source>
</evidence>
<organism evidence="1 2">
    <name type="scientific">Niallia oryzisoli</name>
    <dbReference type="NCBI Taxonomy" id="1737571"/>
    <lineage>
        <taxon>Bacteria</taxon>
        <taxon>Bacillati</taxon>
        <taxon>Bacillota</taxon>
        <taxon>Bacilli</taxon>
        <taxon>Bacillales</taxon>
        <taxon>Bacillaceae</taxon>
        <taxon>Niallia</taxon>
    </lineage>
</organism>
<reference evidence="1 2" key="1">
    <citation type="submission" date="2023-10" db="EMBL/GenBank/DDBJ databases">
        <title>Niallia locisalis sp.nov. isolated from a salt pond sample.</title>
        <authorList>
            <person name="Li X.-J."/>
            <person name="Dong L."/>
        </authorList>
    </citation>
    <scope>NUCLEOTIDE SEQUENCE [LARGE SCALE GENOMIC DNA]</scope>
    <source>
        <strain evidence="1 2">DSM 29761</strain>
    </source>
</reference>
<dbReference type="EMBL" id="CP137640">
    <property type="protein sequence ID" value="WVX80845.1"/>
    <property type="molecule type" value="Genomic_DNA"/>
</dbReference>
<accession>A0ABZ2CEB8</accession>
<proteinExistence type="predicted"/>
<dbReference type="RefSeq" id="WP_338449776.1">
    <property type="nucleotide sequence ID" value="NZ_CP137640.1"/>
</dbReference>
<dbReference type="Proteomes" id="UP001357223">
    <property type="component" value="Chromosome"/>
</dbReference>
<keyword evidence="2" id="KW-1185">Reference proteome</keyword>
<sequence length="90" mass="10897">MTVSEYCGNIESSILHFIFSFMEDIREKIAQRKLFYKEQIVRYVKKQIDLFFKAFNIKSALLCTYKYDTYNTIMFKLKSVLKEHNIFKCI</sequence>